<evidence type="ECO:0000313" key="1">
    <source>
        <dbReference type="EMBL" id="PVZ94813.1"/>
    </source>
</evidence>
<organism evidence="1 2">
    <name type="scientific">Amnibacterium flavum</name>
    <dbReference type="NCBI Taxonomy" id="2173173"/>
    <lineage>
        <taxon>Bacteria</taxon>
        <taxon>Bacillati</taxon>
        <taxon>Actinomycetota</taxon>
        <taxon>Actinomycetes</taxon>
        <taxon>Micrococcales</taxon>
        <taxon>Microbacteriaceae</taxon>
        <taxon>Amnibacterium</taxon>
    </lineage>
</organism>
<sequence length="104" mass="11138">MTDDGTADPDVAAEYLTAELEPVELSGVRSLMSVVTALVTGPGSEDPTPYDLVVRRIDSGAEIIRTRADVGDPSVLLGQVQLDLETKTVAEFVAEWRLPEDHSA</sequence>
<name>A0A2V1HQC7_9MICO</name>
<dbReference type="AlphaFoldDB" id="A0A2V1HQC7"/>
<accession>A0A2V1HQC7</accession>
<protein>
    <submittedName>
        <fullName evidence="1">Uncharacterized protein</fullName>
    </submittedName>
</protein>
<comment type="caution">
    <text evidence="1">The sequence shown here is derived from an EMBL/GenBank/DDBJ whole genome shotgun (WGS) entry which is preliminary data.</text>
</comment>
<reference evidence="1 2" key="1">
    <citation type="submission" date="2018-05" db="EMBL/GenBank/DDBJ databases">
        <title>Amnibacterium sp. M8JJ-5, whole genome shotgun sequence.</title>
        <authorList>
            <person name="Tuo L."/>
        </authorList>
    </citation>
    <scope>NUCLEOTIDE SEQUENCE [LARGE SCALE GENOMIC DNA]</scope>
    <source>
        <strain evidence="1 2">M8JJ-5</strain>
    </source>
</reference>
<gene>
    <name evidence="1" type="ORF">DDQ50_14165</name>
</gene>
<dbReference type="RefSeq" id="WP_116757324.1">
    <property type="nucleotide sequence ID" value="NZ_JBHUEX010000001.1"/>
</dbReference>
<evidence type="ECO:0000313" key="2">
    <source>
        <dbReference type="Proteomes" id="UP000244893"/>
    </source>
</evidence>
<dbReference type="OrthoDB" id="5124616at2"/>
<dbReference type="EMBL" id="QEOP01000002">
    <property type="protein sequence ID" value="PVZ94813.1"/>
    <property type="molecule type" value="Genomic_DNA"/>
</dbReference>
<dbReference type="Proteomes" id="UP000244893">
    <property type="component" value="Unassembled WGS sequence"/>
</dbReference>
<keyword evidence="2" id="KW-1185">Reference proteome</keyword>
<proteinExistence type="predicted"/>